<keyword evidence="3" id="KW-1185">Reference proteome</keyword>
<organism evidence="2 3">
    <name type="scientific">Rhypophila decipiens</name>
    <dbReference type="NCBI Taxonomy" id="261697"/>
    <lineage>
        <taxon>Eukaryota</taxon>
        <taxon>Fungi</taxon>
        <taxon>Dikarya</taxon>
        <taxon>Ascomycota</taxon>
        <taxon>Pezizomycotina</taxon>
        <taxon>Sordariomycetes</taxon>
        <taxon>Sordariomycetidae</taxon>
        <taxon>Sordariales</taxon>
        <taxon>Naviculisporaceae</taxon>
        <taxon>Rhypophila</taxon>
    </lineage>
</organism>
<reference evidence="2" key="2">
    <citation type="submission" date="2023-05" db="EMBL/GenBank/DDBJ databases">
        <authorList>
            <consortium name="Lawrence Berkeley National Laboratory"/>
            <person name="Steindorff A."/>
            <person name="Hensen N."/>
            <person name="Bonometti L."/>
            <person name="Westerberg I."/>
            <person name="Brannstrom I.O."/>
            <person name="Guillou S."/>
            <person name="Cros-Aarteil S."/>
            <person name="Calhoun S."/>
            <person name="Haridas S."/>
            <person name="Kuo A."/>
            <person name="Mondo S."/>
            <person name="Pangilinan J."/>
            <person name="Riley R."/>
            <person name="Labutti K."/>
            <person name="Andreopoulos B."/>
            <person name="Lipzen A."/>
            <person name="Chen C."/>
            <person name="Yanf M."/>
            <person name="Daum C."/>
            <person name="Ng V."/>
            <person name="Clum A."/>
            <person name="Ohm R."/>
            <person name="Martin F."/>
            <person name="Silar P."/>
            <person name="Natvig D."/>
            <person name="Lalanne C."/>
            <person name="Gautier V."/>
            <person name="Ament-Velasquez S.L."/>
            <person name="Kruys A."/>
            <person name="Hutchinson M.I."/>
            <person name="Powell A.J."/>
            <person name="Barry K."/>
            <person name="Miller A.N."/>
            <person name="Grigoriev I.V."/>
            <person name="Debuchy R."/>
            <person name="Gladieux P."/>
            <person name="Thoren M.H."/>
            <person name="Johannesson H."/>
        </authorList>
    </citation>
    <scope>NUCLEOTIDE SEQUENCE</scope>
    <source>
        <strain evidence="2">PSN293</strain>
    </source>
</reference>
<dbReference type="Proteomes" id="UP001301769">
    <property type="component" value="Unassembled WGS sequence"/>
</dbReference>
<evidence type="ECO:0000313" key="3">
    <source>
        <dbReference type="Proteomes" id="UP001301769"/>
    </source>
</evidence>
<dbReference type="EMBL" id="MU858045">
    <property type="protein sequence ID" value="KAK4220347.1"/>
    <property type="molecule type" value="Genomic_DNA"/>
</dbReference>
<sequence>MARRPVRRASRAAGSSARPAPIPPTPSTPVSSAYPSTYASEAELDDDNVVSQLPLHALTLSEVAEHEAAAELAEEEKAKAAAKKKQPFRYMDLPSELRIKILGYYFADVGPVVDLDTDNWKRIHKKLGILRTSRAMYFEASHFFYGSHTFRLFPTVGKFFKAKKPLLARLNKRQRGWITSLELRLGPGWNRPPRGWVVNDALGLADCVSLRNLTVFVECDPSDNVFNGFRRADGFYEKFSRDLLGDVLAGLPFLDRIYFDAWTSVKKSGAMMRGLFEVTAAKGRKICWGPERGWTDQDEVEPPKVDFNHTGITNTIMNSVGISLMVVA</sequence>
<accession>A0AAN6YQ54</accession>
<dbReference type="InterPro" id="IPR038883">
    <property type="entry name" value="AN11006-like"/>
</dbReference>
<protein>
    <submittedName>
        <fullName evidence="2">Uncharacterized protein</fullName>
    </submittedName>
</protein>
<dbReference type="AlphaFoldDB" id="A0AAN6YQ54"/>
<comment type="caution">
    <text evidence="2">The sequence shown here is derived from an EMBL/GenBank/DDBJ whole genome shotgun (WGS) entry which is preliminary data.</text>
</comment>
<evidence type="ECO:0000256" key="1">
    <source>
        <dbReference type="SAM" id="MobiDB-lite"/>
    </source>
</evidence>
<proteinExistence type="predicted"/>
<feature type="region of interest" description="Disordered" evidence="1">
    <location>
        <begin position="1"/>
        <end position="35"/>
    </location>
</feature>
<dbReference type="PANTHER" id="PTHR42085">
    <property type="entry name" value="F-BOX DOMAIN-CONTAINING PROTEIN"/>
    <property type="match status" value="1"/>
</dbReference>
<reference evidence="2" key="1">
    <citation type="journal article" date="2023" name="Mol. Phylogenet. Evol.">
        <title>Genome-scale phylogeny and comparative genomics of the fungal order Sordariales.</title>
        <authorList>
            <person name="Hensen N."/>
            <person name="Bonometti L."/>
            <person name="Westerberg I."/>
            <person name="Brannstrom I.O."/>
            <person name="Guillou S."/>
            <person name="Cros-Aarteil S."/>
            <person name="Calhoun S."/>
            <person name="Haridas S."/>
            <person name="Kuo A."/>
            <person name="Mondo S."/>
            <person name="Pangilinan J."/>
            <person name="Riley R."/>
            <person name="LaButti K."/>
            <person name="Andreopoulos B."/>
            <person name="Lipzen A."/>
            <person name="Chen C."/>
            <person name="Yan M."/>
            <person name="Daum C."/>
            <person name="Ng V."/>
            <person name="Clum A."/>
            <person name="Steindorff A."/>
            <person name="Ohm R.A."/>
            <person name="Martin F."/>
            <person name="Silar P."/>
            <person name="Natvig D.O."/>
            <person name="Lalanne C."/>
            <person name="Gautier V."/>
            <person name="Ament-Velasquez S.L."/>
            <person name="Kruys A."/>
            <person name="Hutchinson M.I."/>
            <person name="Powell A.J."/>
            <person name="Barry K."/>
            <person name="Miller A.N."/>
            <person name="Grigoriev I.V."/>
            <person name="Debuchy R."/>
            <person name="Gladieux P."/>
            <person name="Hiltunen Thoren M."/>
            <person name="Johannesson H."/>
        </authorList>
    </citation>
    <scope>NUCLEOTIDE SEQUENCE</scope>
    <source>
        <strain evidence="2">PSN293</strain>
    </source>
</reference>
<name>A0AAN6YQ54_9PEZI</name>
<evidence type="ECO:0000313" key="2">
    <source>
        <dbReference type="EMBL" id="KAK4220347.1"/>
    </source>
</evidence>
<gene>
    <name evidence="2" type="ORF">QBC37DRAFT_6246</name>
</gene>
<feature type="compositionally biased region" description="Basic residues" evidence="1">
    <location>
        <begin position="1"/>
        <end position="10"/>
    </location>
</feature>
<dbReference type="PANTHER" id="PTHR42085:SF2">
    <property type="entry name" value="F-BOX DOMAIN-CONTAINING PROTEIN"/>
    <property type="match status" value="1"/>
</dbReference>